<dbReference type="PANTHER" id="PTHR33169:SF14">
    <property type="entry name" value="TRANSCRIPTIONAL REGULATOR RV3488"/>
    <property type="match status" value="1"/>
</dbReference>
<proteinExistence type="predicted"/>
<evidence type="ECO:0000259" key="1">
    <source>
        <dbReference type="Pfam" id="PF03551"/>
    </source>
</evidence>
<dbReference type="InterPro" id="IPR052509">
    <property type="entry name" value="Metal_resp_DNA-bind_regulator"/>
</dbReference>
<keyword evidence="5" id="KW-1185">Reference proteome</keyword>
<dbReference type="Pfam" id="PF03551">
    <property type="entry name" value="PadR"/>
    <property type="match status" value="1"/>
</dbReference>
<dbReference type="InterPro" id="IPR036388">
    <property type="entry name" value="WH-like_DNA-bd_sf"/>
</dbReference>
<evidence type="ECO:0000313" key="3">
    <source>
        <dbReference type="EMBL" id="MBJ7639739.1"/>
    </source>
</evidence>
<organism evidence="3 5">
    <name type="scientific">Weissella confusa</name>
    <name type="common">Lactobacillus confusus</name>
    <dbReference type="NCBI Taxonomy" id="1583"/>
    <lineage>
        <taxon>Bacteria</taxon>
        <taxon>Bacillati</taxon>
        <taxon>Bacillota</taxon>
        <taxon>Bacilli</taxon>
        <taxon>Lactobacillales</taxon>
        <taxon>Lactobacillaceae</taxon>
        <taxon>Weissella</taxon>
    </lineage>
</organism>
<gene>
    <name evidence="4" type="ORF">GTU77_06040</name>
    <name evidence="3" type="ORF">HAU20_10170</name>
    <name evidence="2" type="ORF">HAU43_09550</name>
</gene>
<dbReference type="InterPro" id="IPR005149">
    <property type="entry name" value="Tscrpt_reg_PadR_N"/>
</dbReference>
<evidence type="ECO:0000313" key="5">
    <source>
        <dbReference type="Proteomes" id="UP000728106"/>
    </source>
</evidence>
<dbReference type="AlphaFoldDB" id="A0A0R2F002"/>
<reference evidence="4" key="1">
    <citation type="submission" date="2020-01" db="EMBL/GenBank/DDBJ databases">
        <title>First Reported Case and Whole Genome of Weissella confusa in an Equid.</title>
        <authorList>
            <person name="Little S.V."/>
            <person name="Lawhon S.D."/>
        </authorList>
    </citation>
    <scope>NUCLEOTIDE SEQUENCE</scope>
    <source>
        <strain evidence="4">718955</strain>
    </source>
</reference>
<protein>
    <submittedName>
        <fullName evidence="3">PadR family transcriptional regulator</fullName>
    </submittedName>
</protein>
<reference evidence="3 5" key="3">
    <citation type="journal article" date="2021" name="Int. J. Food Microbiol.">
        <title>Safety demonstration of a microbial species for use in the food chain: Weissella confusa.</title>
        <authorList>
            <person name="Bourdichon F."/>
            <person name="Patrone V."/>
            <person name="Fontana A."/>
            <person name="Milani G."/>
            <person name="Morelli L."/>
        </authorList>
    </citation>
    <scope>NUCLEOTIDE SEQUENCE [LARGE SCALE GENOMIC DNA]</scope>
    <source>
        <strain evidence="2">CCUG 30943</strain>
        <strain evidence="3 5">CCUG 43002</strain>
    </source>
</reference>
<dbReference type="PANTHER" id="PTHR33169">
    <property type="entry name" value="PADR-FAMILY TRANSCRIPTIONAL REGULATOR"/>
    <property type="match status" value="1"/>
</dbReference>
<dbReference type="RefSeq" id="WP_003610101.1">
    <property type="nucleotide sequence ID" value="NZ_ALXH01000102.1"/>
</dbReference>
<dbReference type="InterPro" id="IPR036390">
    <property type="entry name" value="WH_DNA-bd_sf"/>
</dbReference>
<accession>A0A0R2F002</accession>
<dbReference type="OrthoDB" id="9808017at2"/>
<dbReference type="Proteomes" id="UP000719917">
    <property type="component" value="Unassembled WGS sequence"/>
</dbReference>
<dbReference type="EMBL" id="JAAOCX010000015">
    <property type="protein sequence ID" value="MBJ7633324.1"/>
    <property type="molecule type" value="Genomic_DNA"/>
</dbReference>
<evidence type="ECO:0000313" key="4">
    <source>
        <dbReference type="EMBL" id="NBA11775.1"/>
    </source>
</evidence>
<feature type="domain" description="Transcription regulator PadR N-terminal" evidence="1">
    <location>
        <begin position="14"/>
        <end position="81"/>
    </location>
</feature>
<dbReference type="Gene3D" id="1.10.10.10">
    <property type="entry name" value="Winged helix-like DNA-binding domain superfamily/Winged helix DNA-binding domain"/>
    <property type="match status" value="1"/>
</dbReference>
<comment type="caution">
    <text evidence="3">The sequence shown here is derived from an EMBL/GenBank/DDBJ whole genome shotgun (WGS) entry which is preliminary data.</text>
</comment>
<dbReference type="EMBL" id="JAAOCP010000015">
    <property type="protein sequence ID" value="MBJ7639739.1"/>
    <property type="molecule type" value="Genomic_DNA"/>
</dbReference>
<dbReference type="Proteomes" id="UP000728106">
    <property type="component" value="Unassembled WGS sequence"/>
</dbReference>
<sequence>MAMQLSSDLMDGLVLALLSDEDLYGYALTKQVQERFAVSESTMYPVLRRLKSKGWVTTYDEPFEGRNRRYYKISDEGRSEVVRIQDEWRTFSGNVNEIMMAERGDNGE</sequence>
<dbReference type="GeneID" id="57979859"/>
<dbReference type="Proteomes" id="UP000808038">
    <property type="component" value="Unassembled WGS sequence"/>
</dbReference>
<evidence type="ECO:0000313" key="2">
    <source>
        <dbReference type="EMBL" id="MBJ7633324.1"/>
    </source>
</evidence>
<reference evidence="3" key="2">
    <citation type="submission" date="2020-02" db="EMBL/GenBank/DDBJ databases">
        <authorList>
            <person name="Fontana A."/>
            <person name="Patrone V."/>
            <person name="Morelli L."/>
        </authorList>
    </citation>
    <scope>NUCLEOTIDE SEQUENCE</scope>
    <source>
        <strain evidence="2">CCUG 30943</strain>
        <strain evidence="3">CCUG 43002</strain>
    </source>
</reference>
<dbReference type="EMBL" id="JAAAMQ010000011">
    <property type="protein sequence ID" value="NBA11775.1"/>
    <property type="molecule type" value="Genomic_DNA"/>
</dbReference>
<dbReference type="SUPFAM" id="SSF46785">
    <property type="entry name" value="Winged helix' DNA-binding domain"/>
    <property type="match status" value="1"/>
</dbReference>
<name>A0A0R2F002_WEICO</name>